<dbReference type="InterPro" id="IPR050472">
    <property type="entry name" value="Anth_synth/Amidotransfase"/>
</dbReference>
<comment type="function">
    <text evidence="11">Small subunit of the glutamine-dependent carbamoyl phosphate synthetase (CPSase). CPSase catalyzes the formation of carbamoyl phosphate from the ammonia moiety of glutamine, carbonate, and phosphate donated by ATP, constituting the first step of 2 biosynthetic pathways, one leading to arginine and/or urea and the other to pyrimidine nucleotides. The small subunit (glutamine amidotransferase) binds and cleaves glutamine to supply the large subunit with the substrate ammonia.</text>
</comment>
<gene>
    <name evidence="11 13" type="primary">carA</name>
    <name evidence="13" type="ORF">FHG66_08765</name>
</gene>
<dbReference type="Gene3D" id="3.40.50.880">
    <property type="match status" value="1"/>
</dbReference>
<feature type="binding site" evidence="11">
    <location>
        <position position="244"/>
    </location>
    <ligand>
        <name>L-glutamine</name>
        <dbReference type="ChEBI" id="CHEBI:58359"/>
    </ligand>
</feature>
<keyword evidence="14" id="KW-1185">Reference proteome</keyword>
<evidence type="ECO:0000256" key="5">
    <source>
        <dbReference type="ARBA" id="ARBA00022741"/>
    </source>
</evidence>
<dbReference type="PRINTS" id="PR00096">
    <property type="entry name" value="GATASE"/>
</dbReference>
<feature type="binding site" evidence="11">
    <location>
        <position position="246"/>
    </location>
    <ligand>
        <name>L-glutamine</name>
        <dbReference type="ChEBI" id="CHEBI:58359"/>
    </ligand>
</feature>
<keyword evidence="5 11" id="KW-0547">Nucleotide-binding</keyword>
<comment type="pathway">
    <text evidence="2 11">Amino-acid biosynthesis; L-arginine biosynthesis; carbamoyl phosphate from bicarbonate: step 1/1.</text>
</comment>
<dbReference type="Pfam" id="PF00117">
    <property type="entry name" value="GATase"/>
    <property type="match status" value="1"/>
</dbReference>
<keyword evidence="11" id="KW-0028">Amino-acid biosynthesis</keyword>
<feature type="binding site" evidence="11">
    <location>
        <position position="319"/>
    </location>
    <ligand>
        <name>L-glutamine</name>
        <dbReference type="ChEBI" id="CHEBI:58359"/>
    </ligand>
</feature>
<dbReference type="HAMAP" id="MF_01209">
    <property type="entry name" value="CPSase_S_chain"/>
    <property type="match status" value="1"/>
</dbReference>
<protein>
    <recommendedName>
        <fullName evidence="11">Carbamoyl phosphate synthase small chain</fullName>
        <ecNumber evidence="11">6.3.5.5</ecNumber>
    </recommendedName>
    <alternativeName>
        <fullName evidence="11">Carbamoyl phosphate synthetase glutamine chain</fullName>
    </alternativeName>
</protein>
<feature type="binding site" evidence="11">
    <location>
        <position position="318"/>
    </location>
    <ligand>
        <name>L-glutamine</name>
        <dbReference type="ChEBI" id="CHEBI:58359"/>
    </ligand>
</feature>
<dbReference type="InterPro" id="IPR029062">
    <property type="entry name" value="Class_I_gatase-like"/>
</dbReference>
<dbReference type="EMBL" id="VDFU01000008">
    <property type="protein sequence ID" value="TNC50052.1"/>
    <property type="molecule type" value="Genomic_DNA"/>
</dbReference>
<dbReference type="SUPFAM" id="SSF52021">
    <property type="entry name" value="Carbamoyl phosphate synthetase, small subunit N-terminal domain"/>
    <property type="match status" value="1"/>
</dbReference>
<evidence type="ECO:0000313" key="13">
    <source>
        <dbReference type="EMBL" id="TNC50052.1"/>
    </source>
</evidence>
<feature type="active site" description="Nucleophile" evidence="11">
    <location>
        <position position="274"/>
    </location>
</feature>
<dbReference type="AlphaFoldDB" id="A0A5C4N0V1"/>
<comment type="pathway">
    <text evidence="1 11">Pyrimidine metabolism; UMP biosynthesis via de novo pathway; (S)-dihydroorotate from bicarbonate: step 1/3.</text>
</comment>
<comment type="similarity">
    <text evidence="3 11">Belongs to the CarA family.</text>
</comment>
<evidence type="ECO:0000256" key="4">
    <source>
        <dbReference type="ARBA" id="ARBA00022598"/>
    </source>
</evidence>
<feature type="binding site" evidence="11">
    <location>
        <position position="51"/>
    </location>
    <ligand>
        <name>L-glutamine</name>
        <dbReference type="ChEBI" id="CHEBI:58359"/>
    </ligand>
</feature>
<dbReference type="GO" id="GO:0004359">
    <property type="term" value="F:glutaminase activity"/>
    <property type="evidence" value="ECO:0007669"/>
    <property type="project" value="RHEA"/>
</dbReference>
<sequence>MSQSPRPTACLALADGTLFYGRGFGATGTTQAELVFNTAMTGYQEIMTDPSYAGQVVTFTFPHVGNVGANPEDDEAADPVAEGMVVKWDPTEPSNWRATESLGDWLAKRGRIGMGGVDTRRLTRAIRQQGAPHVALSHDPSGNFDIEALVAKARSFKGLVGLDLAKDVTCAQSYRWDEMRWAWPQGYAHQAAPVARVVAIDYGAKRNILRSLASVGAEVTVLPATATAEDVLALNPDGVFLSNGPGDPAATGQYAVPMIQGVLEKSDLPVFGICLGHQMLALALGAKTVKMNHGHHGANHPVKDLETGKVEITSMNHGFTVDSQTLPVGVKETHVSLFDGSNCGLRMTDRPVFSVQYHPEASPGPQDSAYLFDRFAKAIADRKSRSTGS</sequence>
<evidence type="ECO:0000256" key="6">
    <source>
        <dbReference type="ARBA" id="ARBA00022840"/>
    </source>
</evidence>
<dbReference type="SMART" id="SM01097">
    <property type="entry name" value="CPSase_sm_chain"/>
    <property type="match status" value="1"/>
</dbReference>
<feature type="region of interest" description="CPSase" evidence="11">
    <location>
        <begin position="1"/>
        <end position="187"/>
    </location>
</feature>
<feature type="binding site" evidence="11">
    <location>
        <position position="316"/>
    </location>
    <ligand>
        <name>L-glutamine</name>
        <dbReference type="ChEBI" id="CHEBI:58359"/>
    </ligand>
</feature>
<dbReference type="SUPFAM" id="SSF52317">
    <property type="entry name" value="Class I glutamine amidotransferase-like"/>
    <property type="match status" value="1"/>
</dbReference>
<evidence type="ECO:0000313" key="14">
    <source>
        <dbReference type="Proteomes" id="UP000305887"/>
    </source>
</evidence>
<dbReference type="CDD" id="cd01744">
    <property type="entry name" value="GATase1_CPSase"/>
    <property type="match status" value="1"/>
</dbReference>
<dbReference type="InterPro" id="IPR006274">
    <property type="entry name" value="CarbamoylP_synth_ssu"/>
</dbReference>
<organism evidence="13 14">
    <name type="scientific">Rubellimicrobium rubrum</name>
    <dbReference type="NCBI Taxonomy" id="2585369"/>
    <lineage>
        <taxon>Bacteria</taxon>
        <taxon>Pseudomonadati</taxon>
        <taxon>Pseudomonadota</taxon>
        <taxon>Alphaproteobacteria</taxon>
        <taxon>Rhodobacterales</taxon>
        <taxon>Roseobacteraceae</taxon>
        <taxon>Rubellimicrobium</taxon>
    </lineage>
</organism>
<dbReference type="GO" id="GO:0004088">
    <property type="term" value="F:carbamoyl-phosphate synthase (glutamine-hydrolyzing) activity"/>
    <property type="evidence" value="ECO:0007669"/>
    <property type="project" value="UniProtKB-UniRule"/>
</dbReference>
<comment type="catalytic activity">
    <reaction evidence="9 11">
        <text>hydrogencarbonate + L-glutamine + 2 ATP + H2O = carbamoyl phosphate + L-glutamate + 2 ADP + phosphate + 2 H(+)</text>
        <dbReference type="Rhea" id="RHEA:18633"/>
        <dbReference type="ChEBI" id="CHEBI:15377"/>
        <dbReference type="ChEBI" id="CHEBI:15378"/>
        <dbReference type="ChEBI" id="CHEBI:17544"/>
        <dbReference type="ChEBI" id="CHEBI:29985"/>
        <dbReference type="ChEBI" id="CHEBI:30616"/>
        <dbReference type="ChEBI" id="CHEBI:43474"/>
        <dbReference type="ChEBI" id="CHEBI:58228"/>
        <dbReference type="ChEBI" id="CHEBI:58359"/>
        <dbReference type="ChEBI" id="CHEBI:456216"/>
        <dbReference type="EC" id="6.3.5.5"/>
    </reaction>
</comment>
<feature type="domain" description="Carbamoyl-phosphate synthase small subunit N-terminal" evidence="12">
    <location>
        <begin position="7"/>
        <end position="137"/>
    </location>
</feature>
<dbReference type="GO" id="GO:0044205">
    <property type="term" value="P:'de novo' UMP biosynthetic process"/>
    <property type="evidence" value="ECO:0007669"/>
    <property type="project" value="UniProtKB-UniRule"/>
</dbReference>
<dbReference type="Pfam" id="PF00988">
    <property type="entry name" value="CPSase_sm_chain"/>
    <property type="match status" value="1"/>
</dbReference>
<dbReference type="PANTHER" id="PTHR43418">
    <property type="entry name" value="MULTIFUNCTIONAL TRYPTOPHAN BIOSYNTHESIS PROTEIN-RELATED"/>
    <property type="match status" value="1"/>
</dbReference>
<dbReference type="NCBIfam" id="NF009475">
    <property type="entry name" value="PRK12838.1"/>
    <property type="match status" value="1"/>
</dbReference>
<evidence type="ECO:0000256" key="7">
    <source>
        <dbReference type="ARBA" id="ARBA00022962"/>
    </source>
</evidence>
<dbReference type="Proteomes" id="UP000305887">
    <property type="component" value="Unassembled WGS sequence"/>
</dbReference>
<dbReference type="PANTHER" id="PTHR43418:SF7">
    <property type="entry name" value="CARBAMOYL-PHOSPHATE SYNTHASE SMALL CHAIN"/>
    <property type="match status" value="1"/>
</dbReference>
<dbReference type="PRINTS" id="PR00097">
    <property type="entry name" value="ANTSNTHASEII"/>
</dbReference>
<dbReference type="NCBIfam" id="TIGR01368">
    <property type="entry name" value="CPSaseIIsmall"/>
    <property type="match status" value="1"/>
</dbReference>
<dbReference type="UniPathway" id="UPA00068">
    <property type="reaction ID" value="UER00171"/>
</dbReference>
<dbReference type="GO" id="GO:0005524">
    <property type="term" value="F:ATP binding"/>
    <property type="evidence" value="ECO:0007669"/>
    <property type="project" value="UniProtKB-UniRule"/>
</dbReference>
<evidence type="ECO:0000256" key="10">
    <source>
        <dbReference type="ARBA" id="ARBA00049285"/>
    </source>
</evidence>
<name>A0A5C4N0V1_9RHOB</name>
<feature type="binding site" evidence="11">
    <location>
        <position position="278"/>
    </location>
    <ligand>
        <name>L-glutamine</name>
        <dbReference type="ChEBI" id="CHEBI:58359"/>
    </ligand>
</feature>
<feature type="active site" evidence="11">
    <location>
        <position position="360"/>
    </location>
</feature>
<keyword evidence="6 11" id="KW-0067">ATP-binding</keyword>
<dbReference type="Gene3D" id="3.50.30.20">
    <property type="entry name" value="Carbamoyl-phosphate synthase small subunit, N-terminal domain"/>
    <property type="match status" value="1"/>
</dbReference>
<dbReference type="InterPro" id="IPR002474">
    <property type="entry name" value="CarbamoylP_synth_ssu_N"/>
</dbReference>
<dbReference type="InterPro" id="IPR036480">
    <property type="entry name" value="CarbP_synth_ssu_N_sf"/>
</dbReference>
<dbReference type="PRINTS" id="PR00099">
    <property type="entry name" value="CPSGATASE"/>
</dbReference>
<proteinExistence type="inferred from homology"/>
<keyword evidence="11" id="KW-0055">Arginine biosynthesis</keyword>
<evidence type="ECO:0000256" key="8">
    <source>
        <dbReference type="ARBA" id="ARBA00022975"/>
    </source>
</evidence>
<keyword evidence="7 11" id="KW-0315">Glutamine amidotransferase</keyword>
<evidence type="ECO:0000256" key="9">
    <source>
        <dbReference type="ARBA" id="ARBA00048816"/>
    </source>
</evidence>
<evidence type="ECO:0000256" key="1">
    <source>
        <dbReference type="ARBA" id="ARBA00004812"/>
    </source>
</evidence>
<evidence type="ECO:0000256" key="3">
    <source>
        <dbReference type="ARBA" id="ARBA00007800"/>
    </source>
</evidence>
<evidence type="ECO:0000259" key="12">
    <source>
        <dbReference type="SMART" id="SM01097"/>
    </source>
</evidence>
<keyword evidence="8 11" id="KW-0665">Pyrimidine biosynthesis</keyword>
<dbReference type="GO" id="GO:0006541">
    <property type="term" value="P:glutamine metabolic process"/>
    <property type="evidence" value="ECO:0007669"/>
    <property type="project" value="InterPro"/>
</dbReference>
<dbReference type="OrthoDB" id="9804328at2"/>
<dbReference type="GO" id="GO:0006207">
    <property type="term" value="P:'de novo' pyrimidine nucleobase biosynthetic process"/>
    <property type="evidence" value="ECO:0007669"/>
    <property type="project" value="InterPro"/>
</dbReference>
<comment type="caution">
    <text evidence="13">The sequence shown here is derived from an EMBL/GenBank/DDBJ whole genome shotgun (WGS) entry which is preliminary data.</text>
</comment>
<dbReference type="PROSITE" id="PS51273">
    <property type="entry name" value="GATASE_TYPE_1"/>
    <property type="match status" value="1"/>
</dbReference>
<comment type="subunit">
    <text evidence="11">Composed of two chains; the small (or glutamine) chain promotes the hydrolysis of glutamine to ammonia, which is used by the large (or ammonia) chain to synthesize carbamoyl phosphate. Tetramer of heterodimers (alpha,beta)4.</text>
</comment>
<feature type="binding site" evidence="11">
    <location>
        <position position="275"/>
    </location>
    <ligand>
        <name>L-glutamine</name>
        <dbReference type="ChEBI" id="CHEBI:58359"/>
    </ligand>
</feature>
<dbReference type="GO" id="GO:0006526">
    <property type="term" value="P:L-arginine biosynthetic process"/>
    <property type="evidence" value="ECO:0007669"/>
    <property type="project" value="UniProtKB-UniRule"/>
</dbReference>
<dbReference type="FunFam" id="3.50.30.20:FF:000001">
    <property type="entry name" value="Carbamoyl-phosphate synthase small chain"/>
    <property type="match status" value="1"/>
</dbReference>
<reference evidence="13 14" key="1">
    <citation type="submission" date="2019-06" db="EMBL/GenBank/DDBJ databases">
        <title>YIM 131921 draft genome.</title>
        <authorList>
            <person name="Jiang L."/>
        </authorList>
    </citation>
    <scope>NUCLEOTIDE SEQUENCE [LARGE SCALE GENOMIC DNA]</scope>
    <source>
        <strain evidence="13 14">YIM 131921</strain>
    </source>
</reference>
<feature type="active site" evidence="11">
    <location>
        <position position="358"/>
    </location>
</feature>
<dbReference type="InterPro" id="IPR017926">
    <property type="entry name" value="GATASE"/>
</dbReference>
<dbReference type="UniPathway" id="UPA00070">
    <property type="reaction ID" value="UER00115"/>
</dbReference>
<dbReference type="RefSeq" id="WP_139076375.1">
    <property type="nucleotide sequence ID" value="NZ_VDFU01000008.1"/>
</dbReference>
<comment type="catalytic activity">
    <reaction evidence="10 11">
        <text>L-glutamine + H2O = L-glutamate + NH4(+)</text>
        <dbReference type="Rhea" id="RHEA:15889"/>
        <dbReference type="ChEBI" id="CHEBI:15377"/>
        <dbReference type="ChEBI" id="CHEBI:28938"/>
        <dbReference type="ChEBI" id="CHEBI:29985"/>
        <dbReference type="ChEBI" id="CHEBI:58359"/>
    </reaction>
</comment>
<dbReference type="EC" id="6.3.5.5" evidence="11"/>
<dbReference type="InterPro" id="IPR035686">
    <property type="entry name" value="CPSase_GATase1"/>
</dbReference>
<keyword evidence="4 11" id="KW-0436">Ligase</keyword>
<accession>A0A5C4N0V1</accession>
<evidence type="ECO:0000256" key="11">
    <source>
        <dbReference type="HAMAP-Rule" id="MF_01209"/>
    </source>
</evidence>
<evidence type="ECO:0000256" key="2">
    <source>
        <dbReference type="ARBA" id="ARBA00005077"/>
    </source>
</evidence>